<proteinExistence type="predicted"/>
<protein>
    <submittedName>
        <fullName evidence="1">: Unstab_antitox</fullName>
    </submittedName>
</protein>
<dbReference type="EMBL" id="LR593887">
    <property type="protein sequence ID" value="VTS08370.1"/>
    <property type="molecule type" value="Genomic_DNA"/>
</dbReference>
<dbReference type="InterPro" id="IPR013406">
    <property type="entry name" value="CHP02574_addiction_mod"/>
</dbReference>
<dbReference type="AlphaFoldDB" id="A0A6C2YVW0"/>
<reference evidence="1" key="1">
    <citation type="submission" date="2019-04" db="EMBL/GenBank/DDBJ databases">
        <authorList>
            <consortium name="Science for Life Laboratories"/>
        </authorList>
    </citation>
    <scope>NUCLEOTIDE SEQUENCE</scope>
    <source>
        <strain evidence="1">MBLW1</strain>
    </source>
</reference>
<dbReference type="NCBIfam" id="TIGR02574">
    <property type="entry name" value="stabl_TIGR02574"/>
    <property type="match status" value="1"/>
</dbReference>
<dbReference type="Proteomes" id="UP000464378">
    <property type="component" value="Chromosome"/>
</dbReference>
<sequence length="75" mass="8480">MSVTLEELKQIADRLSESERVELVRHLLESIEMPEEHSAPAWQLLAETRLAEIQGGSVVGVPAEIVFARMRRPRS</sequence>
<evidence type="ECO:0000313" key="1">
    <source>
        <dbReference type="EMBL" id="VIP05507.1"/>
    </source>
</evidence>
<evidence type="ECO:0000313" key="2">
    <source>
        <dbReference type="Proteomes" id="UP000464378"/>
    </source>
</evidence>
<dbReference type="InParanoid" id="A0A6C2YVW0"/>
<gene>
    <name evidence="1" type="ORF">GMBLW1_36860</name>
</gene>
<dbReference type="Pfam" id="PF09720">
    <property type="entry name" value="Unstab_antitox"/>
    <property type="match status" value="1"/>
</dbReference>
<dbReference type="EMBL" id="LR586016">
    <property type="protein sequence ID" value="VIP05507.1"/>
    <property type="molecule type" value="Genomic_DNA"/>
</dbReference>
<accession>A0A6C2YVW0</accession>
<dbReference type="KEGG" id="tim:GMBLW1_36860"/>
<keyword evidence="2" id="KW-1185">Reference proteome</keyword>
<name>A0A6C2YVW0_9BACT</name>
<organism evidence="1">
    <name type="scientific">Tuwongella immobilis</name>
    <dbReference type="NCBI Taxonomy" id="692036"/>
    <lineage>
        <taxon>Bacteria</taxon>
        <taxon>Pseudomonadati</taxon>
        <taxon>Planctomycetota</taxon>
        <taxon>Planctomycetia</taxon>
        <taxon>Gemmatales</taxon>
        <taxon>Gemmataceae</taxon>
        <taxon>Tuwongella</taxon>
    </lineage>
</organism>
<dbReference type="RefSeq" id="WP_162660572.1">
    <property type="nucleotide sequence ID" value="NZ_LR593887.1"/>
</dbReference>